<dbReference type="GO" id="GO:0017064">
    <property type="term" value="F:fatty acid amide hydrolase activity"/>
    <property type="evidence" value="ECO:0007669"/>
    <property type="project" value="TreeGrafter"/>
</dbReference>
<accession>A0AA85K4A2</accession>
<dbReference type="GO" id="GO:0009062">
    <property type="term" value="P:fatty acid catabolic process"/>
    <property type="evidence" value="ECO:0007669"/>
    <property type="project" value="TreeGrafter"/>
</dbReference>
<evidence type="ECO:0000259" key="4">
    <source>
        <dbReference type="Pfam" id="PF01425"/>
    </source>
</evidence>
<organism evidence="5 7">
    <name type="scientific">Trichobilharzia regenti</name>
    <name type="common">Nasal bird schistosome</name>
    <dbReference type="NCBI Taxonomy" id="157069"/>
    <lineage>
        <taxon>Eukaryota</taxon>
        <taxon>Metazoa</taxon>
        <taxon>Spiralia</taxon>
        <taxon>Lophotrochozoa</taxon>
        <taxon>Platyhelminthes</taxon>
        <taxon>Trematoda</taxon>
        <taxon>Digenea</taxon>
        <taxon>Strigeidida</taxon>
        <taxon>Schistosomatoidea</taxon>
        <taxon>Schistosomatidae</taxon>
        <taxon>Trichobilharzia</taxon>
    </lineage>
</organism>
<sequence length="639" mass="69756">MSSHENYIGLIKSSLKYVAIASVLGLIVWSLLNKASNSRRRKAQLSKKKAHTSARIERIRRRLASLPKPVNNFLSYIDKDLSEVCEEMQKGSITPVDLLHAYQTKALELFDEGNSGIADFIEEAEEQANVLENAKNKEVKSPLYGVPVSIKETCSVSGYDCTMGTAKLCNVACQSDSVIVKALKNVGAVPFVTTATSQVCSSMDGFNPVCGEVSHPFNKSRIPGGSSSGEAVLLALHGSPIGIGTDLGGSIRIPASFCGLVSLKPTTVRISNLDIVSSCDTSVIYLKPSIGPMGRKVEDLVRFMRALLSPAMFDLDPYVMPTSFDDVLYSGSQKRSLVIGFYDNFNDPNIIPVLKVNQIAVNKAAIALKKAGHQIVQFTVPNPYRAYILGLRAMFADGGLLVWKQLHGESIGPQLRSLNLLLGFPSFLRPLADIPSRYLVGKPPSVAHTTKKLKTGGEALNLVAELNAYRNEFSKAWSDAGPLDALICPITPYPAPPKDASSSFINPLIIYAIIYNVLDYPAGTVPVGSVHKSDVDESLNIAQSLYLEGEKYASQVFKLLKDGEGLPLSVQVVSKPYHEETVLRVMHEIEEYINQVGLEICGRNRRRGLCSSTGERAWGGTILRQMEYYRLLCCLEDFA</sequence>
<dbReference type="SUPFAM" id="SSF75304">
    <property type="entry name" value="Amidase signature (AS) enzymes"/>
    <property type="match status" value="1"/>
</dbReference>
<evidence type="ECO:0000313" key="7">
    <source>
        <dbReference type="WBParaSite" id="TREG1_65700.4"/>
    </source>
</evidence>
<dbReference type="WBParaSite" id="TREG1_65700.4">
    <property type="protein sequence ID" value="TREG1_65700.4"/>
    <property type="gene ID" value="TREG1_65700"/>
</dbReference>
<evidence type="ECO:0000256" key="1">
    <source>
        <dbReference type="ARBA" id="ARBA00009199"/>
    </source>
</evidence>
<dbReference type="InterPro" id="IPR052096">
    <property type="entry name" value="Endocannabinoid_amidase"/>
</dbReference>
<name>A0AA85K4A2_TRIRE</name>
<dbReference type="AlphaFoldDB" id="A0AA85K4A2"/>
<reference evidence="5" key="1">
    <citation type="submission" date="2022-06" db="EMBL/GenBank/DDBJ databases">
        <authorList>
            <person name="Berger JAMES D."/>
            <person name="Berger JAMES D."/>
        </authorList>
    </citation>
    <scope>NUCLEOTIDE SEQUENCE [LARGE SCALE GENOMIC DNA]</scope>
</reference>
<keyword evidence="5" id="KW-1185">Reference proteome</keyword>
<dbReference type="InterPro" id="IPR036928">
    <property type="entry name" value="AS_sf"/>
</dbReference>
<dbReference type="Proteomes" id="UP000050795">
    <property type="component" value="Unassembled WGS sequence"/>
</dbReference>
<evidence type="ECO:0000256" key="2">
    <source>
        <dbReference type="ARBA" id="ARBA00022801"/>
    </source>
</evidence>
<dbReference type="PROSITE" id="PS00571">
    <property type="entry name" value="AMIDASES"/>
    <property type="match status" value="1"/>
</dbReference>
<feature type="transmembrane region" description="Helical" evidence="3">
    <location>
        <begin position="15"/>
        <end position="32"/>
    </location>
</feature>
<keyword evidence="3" id="KW-0812">Transmembrane</keyword>
<dbReference type="InterPro" id="IPR023631">
    <property type="entry name" value="Amidase_dom"/>
</dbReference>
<dbReference type="WBParaSite" id="TREG1_65700.2">
    <property type="protein sequence ID" value="TREG1_65700.2"/>
    <property type="gene ID" value="TREG1_65700"/>
</dbReference>
<feature type="domain" description="Amidase" evidence="4">
    <location>
        <begin position="98"/>
        <end position="583"/>
    </location>
</feature>
<keyword evidence="3" id="KW-0472">Membrane</keyword>
<dbReference type="PANTHER" id="PTHR45847">
    <property type="entry name" value="FATTY ACID AMIDE HYDROLASE"/>
    <property type="match status" value="1"/>
</dbReference>
<keyword evidence="2" id="KW-0378">Hydrolase</keyword>
<dbReference type="PANTHER" id="PTHR45847:SF6">
    <property type="entry name" value="FATTY ACID AMIDE HYDROLASE"/>
    <property type="match status" value="1"/>
</dbReference>
<comment type="similarity">
    <text evidence="1">Belongs to the amidase family.</text>
</comment>
<dbReference type="Gene3D" id="3.90.1300.10">
    <property type="entry name" value="Amidase signature (AS) domain"/>
    <property type="match status" value="1"/>
</dbReference>
<evidence type="ECO:0000313" key="5">
    <source>
        <dbReference type="Proteomes" id="UP000050795"/>
    </source>
</evidence>
<dbReference type="GO" id="GO:0004040">
    <property type="term" value="F:amidase activity"/>
    <property type="evidence" value="ECO:0007669"/>
    <property type="project" value="TreeGrafter"/>
</dbReference>
<evidence type="ECO:0000256" key="3">
    <source>
        <dbReference type="SAM" id="Phobius"/>
    </source>
</evidence>
<keyword evidence="3" id="KW-1133">Transmembrane helix</keyword>
<evidence type="ECO:0000313" key="6">
    <source>
        <dbReference type="WBParaSite" id="TREG1_65700.2"/>
    </source>
</evidence>
<protein>
    <recommendedName>
        <fullName evidence="4">Amidase domain-containing protein</fullName>
    </recommendedName>
</protein>
<proteinExistence type="inferred from homology"/>
<reference evidence="6 7" key="2">
    <citation type="submission" date="2023-11" db="UniProtKB">
        <authorList>
            <consortium name="WormBaseParasite"/>
        </authorList>
    </citation>
    <scope>IDENTIFICATION</scope>
</reference>
<dbReference type="InterPro" id="IPR020556">
    <property type="entry name" value="Amidase_CS"/>
</dbReference>
<dbReference type="Pfam" id="PF01425">
    <property type="entry name" value="Amidase"/>
    <property type="match status" value="1"/>
</dbReference>